<dbReference type="Pfam" id="PF06985">
    <property type="entry name" value="HET"/>
    <property type="match status" value="1"/>
</dbReference>
<sequence length="947" mass="108040">MPLTKHQKQDTSGRNPKAWRRLVQGVFSGSASVKERQPAISISRPSDVQHVLNARVLREWSSDVLDSLDAQEVDVFELEDGRTIVVGPGMAALPTSTTSVGAFRTRRNESQRYDMNEDGSVYREVCPPRANYLRPPQVDAQPSSRPQSPTDVDLNSRFRWLPEGNRPKWYRLYDGCEHTRLENSDNYLCATCRRIDMFAILNQPEVDSIPPLTEFIVLGPLQAIIQKRACGFCRLVMRMWSLEIFKVLPANASGAEVEKKFVDSLVADSNDIYYLYPVRFKSEYGVPALHLARNIWNGQRQSVVLSGSNNILPARNLAIRPVHRSQRRLGRLVVKDRIDTEWIRTRLALCDERSAGPPRGVSGTLRAIDVNAMCIVDLEYGARYVTLSYVWGKTSSMRLTRETERELYEPGGLLRFIDLIPRTIRDSMRLVREIGEEHLWVDALCIIQDDEHDLDSQISRMGEIYGQSTLSIQACCGEDASYGLPGIEPGGRQIKQVCEVVGHTVLSNMLPGEELSQKSVWGTRAWTLQEKFLAQRKLIVTDEVMHFWCWHTCSPEDEIDAHESWPIGTRHRQMIFFNDDHDRVVSRRGAMCNLDLFAFIISDYTQRNLSHPEDAEKACRGILNKLAGYFRGRFNYGLPNTEMEDALLWCPIGPSIRRINVSTGEPLFPSWSWLGWIGHAAYPWLIERRFPPSGLNSPLLWKTIDTSVHCYSGQDYRLSSQIGKEFPYSGWERLAQDPWCFQEEGASADAGFPFLHPIEHASRSDRLWHSLDDSASKQLRFQTLSAMFELGDTIKQRKQNYNYEHKVFQLQVLSSAGYSAGYIYVPDPDSRQEFIIVSRASLNSDPRVGTDFLEENLVQSSLCMTMPSSAYGSTRWDRGDETADGSSLDPDAYFDNRVYYKTNPWCLFNVLMIERDRYGIAYRLSVGRIHIGAFMAEDPAWVDVVLE</sequence>
<feature type="domain" description="Heterokaryon incompatibility" evidence="2">
    <location>
        <begin position="384"/>
        <end position="530"/>
    </location>
</feature>
<dbReference type="EMBL" id="JAVRRJ010000003">
    <property type="protein sequence ID" value="KAK5086423.1"/>
    <property type="molecule type" value="Genomic_DNA"/>
</dbReference>
<gene>
    <name evidence="3" type="ORF">LTR05_003591</name>
</gene>
<dbReference type="Proteomes" id="UP001309876">
    <property type="component" value="Unassembled WGS sequence"/>
</dbReference>
<reference evidence="3 4" key="1">
    <citation type="submission" date="2023-08" db="EMBL/GenBank/DDBJ databases">
        <title>Black Yeasts Isolated from many extreme environments.</title>
        <authorList>
            <person name="Coleine C."/>
            <person name="Stajich J.E."/>
            <person name="Selbmann L."/>
        </authorList>
    </citation>
    <scope>NUCLEOTIDE SEQUENCE [LARGE SCALE GENOMIC DNA]</scope>
    <source>
        <strain evidence="3 4">CCFEE 5910</strain>
    </source>
</reference>
<keyword evidence="4" id="KW-1185">Reference proteome</keyword>
<proteinExistence type="predicted"/>
<dbReference type="InterPro" id="IPR010730">
    <property type="entry name" value="HET"/>
</dbReference>
<organism evidence="3 4">
    <name type="scientific">Lithohypha guttulata</name>
    <dbReference type="NCBI Taxonomy" id="1690604"/>
    <lineage>
        <taxon>Eukaryota</taxon>
        <taxon>Fungi</taxon>
        <taxon>Dikarya</taxon>
        <taxon>Ascomycota</taxon>
        <taxon>Pezizomycotina</taxon>
        <taxon>Eurotiomycetes</taxon>
        <taxon>Chaetothyriomycetidae</taxon>
        <taxon>Chaetothyriales</taxon>
        <taxon>Trichomeriaceae</taxon>
        <taxon>Lithohypha</taxon>
    </lineage>
</organism>
<feature type="region of interest" description="Disordered" evidence="1">
    <location>
        <begin position="132"/>
        <end position="154"/>
    </location>
</feature>
<evidence type="ECO:0000313" key="3">
    <source>
        <dbReference type="EMBL" id="KAK5086423.1"/>
    </source>
</evidence>
<dbReference type="AlphaFoldDB" id="A0AAN7T239"/>
<evidence type="ECO:0000256" key="1">
    <source>
        <dbReference type="SAM" id="MobiDB-lite"/>
    </source>
</evidence>
<feature type="compositionally biased region" description="Polar residues" evidence="1">
    <location>
        <begin position="140"/>
        <end position="150"/>
    </location>
</feature>
<evidence type="ECO:0000259" key="2">
    <source>
        <dbReference type="Pfam" id="PF06985"/>
    </source>
</evidence>
<accession>A0AAN7T239</accession>
<dbReference type="PANTHER" id="PTHR33112">
    <property type="entry name" value="DOMAIN PROTEIN, PUTATIVE-RELATED"/>
    <property type="match status" value="1"/>
</dbReference>
<comment type="caution">
    <text evidence="3">The sequence shown here is derived from an EMBL/GenBank/DDBJ whole genome shotgun (WGS) entry which is preliminary data.</text>
</comment>
<dbReference type="PANTHER" id="PTHR33112:SF12">
    <property type="entry name" value="HETEROKARYON INCOMPATIBILITY DOMAIN-CONTAINING PROTEIN"/>
    <property type="match status" value="1"/>
</dbReference>
<protein>
    <recommendedName>
        <fullName evidence="2">Heterokaryon incompatibility domain-containing protein</fullName>
    </recommendedName>
</protein>
<evidence type="ECO:0000313" key="4">
    <source>
        <dbReference type="Proteomes" id="UP001309876"/>
    </source>
</evidence>
<name>A0AAN7T239_9EURO</name>